<comment type="caution">
    <text evidence="2">The sequence shown here is derived from an EMBL/GenBank/DDBJ whole genome shotgun (WGS) entry which is preliminary data.</text>
</comment>
<dbReference type="EMBL" id="BBNQ01000003">
    <property type="protein sequence ID" value="GAL61615.1"/>
    <property type="molecule type" value="Genomic_DNA"/>
</dbReference>
<protein>
    <submittedName>
        <fullName evidence="2">Outer membrane lipoprotein omp16</fullName>
    </submittedName>
</protein>
<dbReference type="Gene3D" id="1.25.40.10">
    <property type="entry name" value="Tetratricopeptide repeat domain"/>
    <property type="match status" value="1"/>
</dbReference>
<evidence type="ECO:0000256" key="1">
    <source>
        <dbReference type="SAM" id="SignalP"/>
    </source>
</evidence>
<dbReference type="Proteomes" id="UP000029644">
    <property type="component" value="Unassembled WGS sequence"/>
</dbReference>
<gene>
    <name evidence="2" type="ORF">JCM19300_1438</name>
</gene>
<proteinExistence type="predicted"/>
<sequence length="313" mass="36829">MKLKNYILVCIALILSINGFAQQGKQKRADTLFNKFSFVKAAKVYRELIQNNYNRDYATRQLADCYALLRDPRNASRYYKSVVKQDNVPVEYYYKYAQSLRGMKKYDDSRQWLQTFKDSGGVINSNDFSKDLNFITSVFNSKQQYFLDKVRFNSKYSDFGAFEKDGQVYFASARDEGVAVKRVYGWNEQPFLDIYVAQAGTRRNVNHTAKLKGDVNSIYHDGPVVITKDGQTMYFSRNNYKDQVEEKDSKGLTNMKIYRAKLRDSLWTDVEDLSINSADFSTQHPALNNDDTKLYFASDRRWLWWLRYLRCRY</sequence>
<accession>A0A090V9X0</accession>
<name>A0A090V9X0_9FLAO</name>
<dbReference type="AlphaFoldDB" id="A0A090V9X0"/>
<dbReference type="RefSeq" id="WP_052415245.1">
    <property type="nucleotide sequence ID" value="NZ_BBNQ01000003.1"/>
</dbReference>
<reference evidence="2 3" key="1">
    <citation type="journal article" date="2014" name="Genome Announc.">
        <title>Draft Genome Sequences of Marine Flavobacterium Algibacter lectus Strains SS8 and NR4.</title>
        <authorList>
            <person name="Takatani N."/>
            <person name="Nakanishi M."/>
            <person name="Meirelles P."/>
            <person name="Mino S."/>
            <person name="Suda W."/>
            <person name="Oshima K."/>
            <person name="Hattori M."/>
            <person name="Ohkuma M."/>
            <person name="Hosokawa M."/>
            <person name="Miyashita K."/>
            <person name="Thompson F.L."/>
            <person name="Niwa A."/>
            <person name="Sawabe T."/>
            <person name="Sawabe T."/>
        </authorList>
    </citation>
    <scope>NUCLEOTIDE SEQUENCE [LARGE SCALE GENOMIC DNA]</scope>
    <source>
        <strain evidence="2 3">JCM 19300</strain>
    </source>
</reference>
<evidence type="ECO:0000313" key="2">
    <source>
        <dbReference type="EMBL" id="GAL61615.1"/>
    </source>
</evidence>
<organism evidence="2 3">
    <name type="scientific">Algibacter lectus</name>
    <dbReference type="NCBI Taxonomy" id="221126"/>
    <lineage>
        <taxon>Bacteria</taxon>
        <taxon>Pseudomonadati</taxon>
        <taxon>Bacteroidota</taxon>
        <taxon>Flavobacteriia</taxon>
        <taxon>Flavobacteriales</taxon>
        <taxon>Flavobacteriaceae</taxon>
        <taxon>Algibacter</taxon>
    </lineage>
</organism>
<dbReference type="InterPro" id="IPR011990">
    <property type="entry name" value="TPR-like_helical_dom_sf"/>
</dbReference>
<keyword evidence="1" id="KW-0732">Signal</keyword>
<feature type="chain" id="PRO_5001867466" evidence="1">
    <location>
        <begin position="22"/>
        <end position="313"/>
    </location>
</feature>
<feature type="signal peptide" evidence="1">
    <location>
        <begin position="1"/>
        <end position="21"/>
    </location>
</feature>
<keyword evidence="2" id="KW-0449">Lipoprotein</keyword>
<dbReference type="SUPFAM" id="SSF48452">
    <property type="entry name" value="TPR-like"/>
    <property type="match status" value="1"/>
</dbReference>
<dbReference type="SUPFAM" id="SSF82171">
    <property type="entry name" value="DPP6 N-terminal domain-like"/>
    <property type="match status" value="1"/>
</dbReference>
<evidence type="ECO:0000313" key="3">
    <source>
        <dbReference type="Proteomes" id="UP000029644"/>
    </source>
</evidence>